<evidence type="ECO:0000259" key="2">
    <source>
        <dbReference type="Pfam" id="PF06094"/>
    </source>
</evidence>
<reference evidence="3 5" key="1">
    <citation type="journal article" date="2008" name="Science">
        <title>The Physcomitrella genome reveals evolutionary insights into the conquest of land by plants.</title>
        <authorList>
            <person name="Rensing S."/>
            <person name="Lang D."/>
            <person name="Zimmer A."/>
            <person name="Terry A."/>
            <person name="Salamov A."/>
            <person name="Shapiro H."/>
            <person name="Nishiyama T."/>
            <person name="Perroud P.-F."/>
            <person name="Lindquist E."/>
            <person name="Kamisugi Y."/>
            <person name="Tanahashi T."/>
            <person name="Sakakibara K."/>
            <person name="Fujita T."/>
            <person name="Oishi K."/>
            <person name="Shin-I T."/>
            <person name="Kuroki Y."/>
            <person name="Toyoda A."/>
            <person name="Suzuki Y."/>
            <person name="Hashimoto A."/>
            <person name="Yamaguchi K."/>
            <person name="Sugano A."/>
            <person name="Kohara Y."/>
            <person name="Fujiyama A."/>
            <person name="Anterola A."/>
            <person name="Aoki S."/>
            <person name="Ashton N."/>
            <person name="Barbazuk W.B."/>
            <person name="Barker E."/>
            <person name="Bennetzen J."/>
            <person name="Bezanilla M."/>
            <person name="Blankenship R."/>
            <person name="Cho S.H."/>
            <person name="Dutcher S."/>
            <person name="Estelle M."/>
            <person name="Fawcett J.A."/>
            <person name="Gundlach H."/>
            <person name="Hanada K."/>
            <person name="Heyl A."/>
            <person name="Hicks K.A."/>
            <person name="Hugh J."/>
            <person name="Lohr M."/>
            <person name="Mayer K."/>
            <person name="Melkozernov A."/>
            <person name="Murata T."/>
            <person name="Nelson D."/>
            <person name="Pils B."/>
            <person name="Prigge M."/>
            <person name="Reiss B."/>
            <person name="Renner T."/>
            <person name="Rombauts S."/>
            <person name="Rushton P."/>
            <person name="Sanderfoot A."/>
            <person name="Schween G."/>
            <person name="Shiu S.-H."/>
            <person name="Stueber K."/>
            <person name="Theodoulou F.L."/>
            <person name="Tu H."/>
            <person name="Van de Peer Y."/>
            <person name="Verrier P.J."/>
            <person name="Waters E."/>
            <person name="Wood A."/>
            <person name="Yang L."/>
            <person name="Cove D."/>
            <person name="Cuming A."/>
            <person name="Hasebe M."/>
            <person name="Lucas S."/>
            <person name="Mishler D.B."/>
            <person name="Reski R."/>
            <person name="Grigoriev I."/>
            <person name="Quatrano R.S."/>
            <person name="Boore J.L."/>
        </authorList>
    </citation>
    <scope>NUCLEOTIDE SEQUENCE [LARGE SCALE GENOMIC DNA]</scope>
    <source>
        <strain evidence="4 5">cv. Gransden 2004</strain>
    </source>
</reference>
<sequence>MAEEADHLFVYGKLRPDAPDNTEPLGNTCGAKKAWLMGGRLYCFNKGGQDQAAVRLDEAGHAVAGYVVKAACSGTISALLQESESKEYSPKLYERDIVEVRTEKGEQVFTYVYHRPDVDISKPVPKGDWLQRSQR</sequence>
<dbReference type="EnsemblPlants" id="Pp3c17_11020V3.1">
    <property type="protein sequence ID" value="Pp3c17_11020V3.1"/>
    <property type="gene ID" value="Pp3c17_11020"/>
</dbReference>
<dbReference type="Gramene" id="Pp3c17_11020V3.1">
    <property type="protein sequence ID" value="Pp3c17_11020V3.1"/>
    <property type="gene ID" value="Pp3c17_11020"/>
</dbReference>
<dbReference type="AlphaFoldDB" id="A0A2K1J3G4"/>
<accession>A0A2K1J3G4</accession>
<reference evidence="3 5" key="2">
    <citation type="journal article" date="2018" name="Plant J.">
        <title>The Physcomitrella patens chromosome-scale assembly reveals moss genome structure and evolution.</title>
        <authorList>
            <person name="Lang D."/>
            <person name="Ullrich K.K."/>
            <person name="Murat F."/>
            <person name="Fuchs J."/>
            <person name="Jenkins J."/>
            <person name="Haas F.B."/>
            <person name="Piednoel M."/>
            <person name="Gundlach H."/>
            <person name="Van Bel M."/>
            <person name="Meyberg R."/>
            <person name="Vives C."/>
            <person name="Morata J."/>
            <person name="Symeonidi A."/>
            <person name="Hiss M."/>
            <person name="Muchero W."/>
            <person name="Kamisugi Y."/>
            <person name="Saleh O."/>
            <person name="Blanc G."/>
            <person name="Decker E.L."/>
            <person name="van Gessel N."/>
            <person name="Grimwood J."/>
            <person name="Hayes R.D."/>
            <person name="Graham S.W."/>
            <person name="Gunter L.E."/>
            <person name="McDaniel S.F."/>
            <person name="Hoernstein S.N.W."/>
            <person name="Larsson A."/>
            <person name="Li F.W."/>
            <person name="Perroud P.F."/>
            <person name="Phillips J."/>
            <person name="Ranjan P."/>
            <person name="Rokshar D.S."/>
            <person name="Rothfels C.J."/>
            <person name="Schneider L."/>
            <person name="Shu S."/>
            <person name="Stevenson D.W."/>
            <person name="Thummler F."/>
            <person name="Tillich M."/>
            <person name="Villarreal Aguilar J.C."/>
            <person name="Widiez T."/>
            <person name="Wong G.K."/>
            <person name="Wymore A."/>
            <person name="Zhang Y."/>
            <person name="Zimmer A.D."/>
            <person name="Quatrano R.S."/>
            <person name="Mayer K.F.X."/>
            <person name="Goodstein D."/>
            <person name="Casacuberta J.M."/>
            <person name="Vandepoele K."/>
            <person name="Reski R."/>
            <person name="Cuming A.C."/>
            <person name="Tuskan G.A."/>
            <person name="Maumus F."/>
            <person name="Salse J."/>
            <person name="Schmutz J."/>
            <person name="Rensing S.A."/>
        </authorList>
    </citation>
    <scope>NUCLEOTIDE SEQUENCE [LARGE SCALE GENOMIC DNA]</scope>
    <source>
        <strain evidence="4 5">cv. Gransden 2004</strain>
    </source>
</reference>
<protein>
    <recommendedName>
        <fullName evidence="2">Gamma-glutamylcyclotransferase AIG2-like domain-containing protein</fullName>
    </recommendedName>
</protein>
<dbReference type="InterPro" id="IPR036568">
    <property type="entry name" value="GGCT-like_sf"/>
</dbReference>
<dbReference type="InParanoid" id="A0A2K1J3G4"/>
<dbReference type="SUPFAM" id="SSF110857">
    <property type="entry name" value="Gamma-glutamyl cyclotransferase-like"/>
    <property type="match status" value="1"/>
</dbReference>
<evidence type="ECO:0000313" key="5">
    <source>
        <dbReference type="Proteomes" id="UP000006727"/>
    </source>
</evidence>
<keyword evidence="5" id="KW-1185">Reference proteome</keyword>
<dbReference type="Proteomes" id="UP000006727">
    <property type="component" value="Chromosome 17"/>
</dbReference>
<comment type="function">
    <text evidence="1">Putative gamma-glutamylcyclotransferase.</text>
</comment>
<proteinExistence type="predicted"/>
<evidence type="ECO:0000313" key="3">
    <source>
        <dbReference type="EMBL" id="PNR36062.1"/>
    </source>
</evidence>
<feature type="domain" description="Gamma-glutamylcyclotransferase AIG2-like" evidence="2">
    <location>
        <begin position="8"/>
        <end position="130"/>
    </location>
</feature>
<gene>
    <name evidence="3" type="ORF">PHYPA_021912</name>
</gene>
<dbReference type="Gramene" id="Pp3c17_11020V3.2">
    <property type="protein sequence ID" value="Pp3c17_11020V3.2"/>
    <property type="gene ID" value="Pp3c17_11020"/>
</dbReference>
<dbReference type="InterPro" id="IPR013024">
    <property type="entry name" value="GGCT-like"/>
</dbReference>
<evidence type="ECO:0000313" key="4">
    <source>
        <dbReference type="EnsemblPlants" id="Pp3c17_11020V3.1"/>
    </source>
</evidence>
<dbReference type="Gene3D" id="3.10.490.10">
    <property type="entry name" value="Gamma-glutamyl cyclotransferase-like"/>
    <property type="match status" value="1"/>
</dbReference>
<evidence type="ECO:0000256" key="1">
    <source>
        <dbReference type="ARBA" id="ARBA00002782"/>
    </source>
</evidence>
<dbReference type="InterPro" id="IPR009288">
    <property type="entry name" value="AIG2-like_dom"/>
</dbReference>
<name>A0A2K1J3G4_PHYPA</name>
<organism evidence="3">
    <name type="scientific">Physcomitrium patens</name>
    <name type="common">Spreading-leaved earth moss</name>
    <name type="synonym">Physcomitrella patens</name>
    <dbReference type="NCBI Taxonomy" id="3218"/>
    <lineage>
        <taxon>Eukaryota</taxon>
        <taxon>Viridiplantae</taxon>
        <taxon>Streptophyta</taxon>
        <taxon>Embryophyta</taxon>
        <taxon>Bryophyta</taxon>
        <taxon>Bryophytina</taxon>
        <taxon>Bryopsida</taxon>
        <taxon>Funariidae</taxon>
        <taxon>Funariales</taxon>
        <taxon>Funariaceae</taxon>
        <taxon>Physcomitrium</taxon>
    </lineage>
</organism>
<reference evidence="4" key="3">
    <citation type="submission" date="2020-12" db="UniProtKB">
        <authorList>
            <consortium name="EnsemblPlants"/>
        </authorList>
    </citation>
    <scope>IDENTIFICATION</scope>
</reference>
<dbReference type="EMBL" id="ABEU02000017">
    <property type="protein sequence ID" value="PNR36062.1"/>
    <property type="molecule type" value="Genomic_DNA"/>
</dbReference>
<dbReference type="Pfam" id="PF06094">
    <property type="entry name" value="GGACT"/>
    <property type="match status" value="1"/>
</dbReference>
<dbReference type="CDD" id="cd06661">
    <property type="entry name" value="GGCT_like"/>
    <property type="match status" value="1"/>
</dbReference>
<dbReference type="EnsemblPlants" id="Pp3c17_11020V3.2">
    <property type="protein sequence ID" value="Pp3c17_11020V3.2"/>
    <property type="gene ID" value="Pp3c17_11020"/>
</dbReference>